<feature type="compositionally biased region" description="Basic residues" evidence="6">
    <location>
        <begin position="147"/>
        <end position="157"/>
    </location>
</feature>
<comment type="catalytic activity">
    <reaction evidence="1">
        <text>a 1,2-diacyl-sn-glycero-3-phosphate + H2O = a 1,2-diacyl-sn-glycerol + phosphate</text>
        <dbReference type="Rhea" id="RHEA:27429"/>
        <dbReference type="ChEBI" id="CHEBI:15377"/>
        <dbReference type="ChEBI" id="CHEBI:17815"/>
        <dbReference type="ChEBI" id="CHEBI:43474"/>
        <dbReference type="ChEBI" id="CHEBI:58608"/>
        <dbReference type="EC" id="3.1.3.4"/>
    </reaction>
    <physiologicalReaction direction="left-to-right" evidence="1">
        <dbReference type="Rhea" id="RHEA:27430"/>
    </physiologicalReaction>
</comment>
<organism evidence="8 9">
    <name type="scientific">Oreochromis niloticus</name>
    <name type="common">Nile tilapia</name>
    <name type="synonym">Tilapia nilotica</name>
    <dbReference type="NCBI Taxonomy" id="8128"/>
    <lineage>
        <taxon>Eukaryota</taxon>
        <taxon>Metazoa</taxon>
        <taxon>Chordata</taxon>
        <taxon>Craniata</taxon>
        <taxon>Vertebrata</taxon>
        <taxon>Euteleostomi</taxon>
        <taxon>Actinopterygii</taxon>
        <taxon>Neopterygii</taxon>
        <taxon>Teleostei</taxon>
        <taxon>Neoteleostei</taxon>
        <taxon>Acanthomorphata</taxon>
        <taxon>Ovalentaria</taxon>
        <taxon>Cichlomorphae</taxon>
        <taxon>Cichliformes</taxon>
        <taxon>Cichlidae</taxon>
        <taxon>African cichlids</taxon>
        <taxon>Pseudocrenilabrinae</taxon>
        <taxon>Oreochromini</taxon>
        <taxon>Oreochromis</taxon>
    </lineage>
</organism>
<dbReference type="AlphaFoldDB" id="A0A669CLT9"/>
<evidence type="ECO:0000256" key="2">
    <source>
        <dbReference type="ARBA" id="ARBA00001946"/>
    </source>
</evidence>
<reference evidence="8" key="3">
    <citation type="submission" date="2025-09" db="UniProtKB">
        <authorList>
            <consortium name="Ensembl"/>
        </authorList>
    </citation>
    <scope>IDENTIFICATION</scope>
</reference>
<accession>A0A669CLT9</accession>
<protein>
    <recommendedName>
        <fullName evidence="4">phosphatidate phosphatase</fullName>
        <ecNumber evidence="4">3.1.3.4</ecNumber>
    </recommendedName>
</protein>
<dbReference type="GO" id="GO:0045944">
    <property type="term" value="P:positive regulation of transcription by RNA polymerase II"/>
    <property type="evidence" value="ECO:0007669"/>
    <property type="project" value="TreeGrafter"/>
</dbReference>
<evidence type="ECO:0000256" key="3">
    <source>
        <dbReference type="ARBA" id="ARBA00005476"/>
    </source>
</evidence>
<keyword evidence="5" id="KW-0378">Hydrolase</keyword>
<dbReference type="InterPro" id="IPR026058">
    <property type="entry name" value="LIPIN"/>
</dbReference>
<evidence type="ECO:0000259" key="7">
    <source>
        <dbReference type="SMART" id="SM00775"/>
    </source>
</evidence>
<dbReference type="InterPro" id="IPR031315">
    <property type="entry name" value="LNS2/PITP"/>
</dbReference>
<dbReference type="GO" id="GO:0005634">
    <property type="term" value="C:nucleus"/>
    <property type="evidence" value="ECO:0007669"/>
    <property type="project" value="TreeGrafter"/>
</dbReference>
<evidence type="ECO:0000256" key="4">
    <source>
        <dbReference type="ARBA" id="ARBA00012638"/>
    </source>
</evidence>
<feature type="domain" description="LNS2/PITP" evidence="7">
    <location>
        <begin position="651"/>
        <end position="807"/>
    </location>
</feature>
<dbReference type="SUPFAM" id="SSF56784">
    <property type="entry name" value="HAD-like"/>
    <property type="match status" value="1"/>
</dbReference>
<gene>
    <name evidence="8" type="primary">lpin1a</name>
</gene>
<name>A0A669CLT9_ORENI</name>
<dbReference type="InterPro" id="IPR031703">
    <property type="entry name" value="Lipin_mid"/>
</dbReference>
<feature type="compositionally biased region" description="Low complexity" evidence="6">
    <location>
        <begin position="243"/>
        <end position="265"/>
    </location>
</feature>
<evidence type="ECO:0000256" key="5">
    <source>
        <dbReference type="ARBA" id="ARBA00022801"/>
    </source>
</evidence>
<dbReference type="Pfam" id="PF08235">
    <property type="entry name" value="LNS2"/>
    <property type="match status" value="1"/>
</dbReference>
<dbReference type="GO" id="GO:0019432">
    <property type="term" value="P:triglyceride biosynthetic process"/>
    <property type="evidence" value="ECO:0007669"/>
    <property type="project" value="TreeGrafter"/>
</dbReference>
<dbReference type="GeneTree" id="ENSGT00940000157219"/>
<feature type="compositionally biased region" description="Acidic residues" evidence="6">
    <location>
        <begin position="173"/>
        <end position="182"/>
    </location>
</feature>
<feature type="region of interest" description="Disordered" evidence="6">
    <location>
        <begin position="243"/>
        <end position="280"/>
    </location>
</feature>
<feature type="compositionally biased region" description="Basic and acidic residues" evidence="6">
    <location>
        <begin position="567"/>
        <end position="580"/>
    </location>
</feature>
<comment type="similarity">
    <text evidence="3">Belongs to the lipin family.</text>
</comment>
<dbReference type="EC" id="3.1.3.4" evidence="4"/>
<dbReference type="GO" id="GO:0005741">
    <property type="term" value="C:mitochondrial outer membrane"/>
    <property type="evidence" value="ECO:0007669"/>
    <property type="project" value="TreeGrafter"/>
</dbReference>
<dbReference type="Ensembl" id="ENSONIT00000093692.1">
    <property type="protein sequence ID" value="ENSONIP00000048970.1"/>
    <property type="gene ID" value="ENSONIG00000017171.2"/>
</dbReference>
<proteinExistence type="inferred from homology"/>
<feature type="compositionally biased region" description="Basic and acidic residues" evidence="6">
    <location>
        <begin position="334"/>
        <end position="343"/>
    </location>
</feature>
<dbReference type="PANTHER" id="PTHR12181">
    <property type="entry name" value="LIPIN"/>
    <property type="match status" value="1"/>
</dbReference>
<keyword evidence="9" id="KW-1185">Reference proteome</keyword>
<evidence type="ECO:0000256" key="1">
    <source>
        <dbReference type="ARBA" id="ARBA00001180"/>
    </source>
</evidence>
<dbReference type="InterPro" id="IPR036412">
    <property type="entry name" value="HAD-like_sf"/>
</dbReference>
<sequence length="871" mass="96960">MNYVGQLAGQVFVQVKELYRGLNPATLSGCIDVIVVRQPDGSLQCSPFHVRFGKMGVLRSREKVVDIEINGEPVSLHMKLGENGEAFFVKETENKMEVVPSYLATSPIMSTGQELMKSQLARGNSRHHGSPLPVQNLGLQQSEGGLNKKRRKRKKKARPEGGGGGAGLRREESGEEFSDDEDMFTIDLSSDEEMEGDSSRCVRARESLNMFVCMKQRGRKKESKLIKKTLSIPQPCGLSISCPQQSSHFSSPTSSPDDSQSSTPKSDSELTNPSKDNPEMLWTWGELPQAAQPSFLTAHQKQDSAAAVSIPVSPSTHFRAISDTGTPCSPVPPLDKDTEENRNGHIVGEQVSQRILPDHLEDSRNSPIRRTDSPSKRKEKRSQHLGADGIYLDDITELEPEVAALYFPKTYMMVGVRSANQSPQSVGSSGVDSGVDSLVDQVCDLPHVAISLCGGLTDNREITKEQFMEKAVSYQQFSENPSIIDDPNLVVKIGSKYYNWNTAAPVMLAMQVYQKPLPQASVENIMKDKMPKKGGRWWFSWRSRNNDYKSVSAQIDISITMAPVNRLKDESSSSDEDHRSSSQVSGVFQSEPLESSGGICYKKTLRLTSEQLASLQLKEGPNEVVFSVTTQYQGTCRCHGTIYLWSWDDKIVISDIDGTITRSDTLGHILPTLGKDWTHQGIARLYHRVSLNGYKFMYCSARAIGMADMTRGYLHWVNERGTMLPMGPVLLSPSSLFSALHREVIEKKPEKFKIECLTDIKHLFYPNTEPFYAAFGNRATDVYSYKEVGVPLNRIFTVNPKGELVQEHAKTNISSYGRLCDMVDHVFPVLMQGEEADFPHSDAFDQCNYWNKVLPEGTIQGEEDPQPAKMS</sequence>
<feature type="region of interest" description="Disordered" evidence="6">
    <location>
        <begin position="318"/>
        <end position="384"/>
    </location>
</feature>
<comment type="cofactor">
    <cofactor evidence="2">
        <name>Mg(2+)</name>
        <dbReference type="ChEBI" id="CHEBI:18420"/>
    </cofactor>
</comment>
<dbReference type="InterPro" id="IPR007651">
    <property type="entry name" value="Lipin_N"/>
</dbReference>
<evidence type="ECO:0000256" key="6">
    <source>
        <dbReference type="SAM" id="MobiDB-lite"/>
    </source>
</evidence>
<dbReference type="GO" id="GO:0009062">
    <property type="term" value="P:fatty acid catabolic process"/>
    <property type="evidence" value="ECO:0007669"/>
    <property type="project" value="TreeGrafter"/>
</dbReference>
<reference evidence="9" key="1">
    <citation type="submission" date="2012-01" db="EMBL/GenBank/DDBJ databases">
        <title>The Genome Sequence of Oreochromis niloticus (Nile Tilapia).</title>
        <authorList>
            <consortium name="Broad Institute Genome Assembly Team"/>
            <consortium name="Broad Institute Sequencing Platform"/>
            <person name="Di Palma F."/>
            <person name="Johnson J."/>
            <person name="Lander E.S."/>
            <person name="Lindblad-Toh K."/>
        </authorList>
    </citation>
    <scope>NUCLEOTIDE SEQUENCE [LARGE SCALE GENOMIC DNA]</scope>
</reference>
<feature type="region of interest" description="Disordered" evidence="6">
    <location>
        <begin position="567"/>
        <end position="588"/>
    </location>
</feature>
<dbReference type="InterPro" id="IPR013209">
    <property type="entry name" value="LNS2"/>
</dbReference>
<feature type="compositionally biased region" description="Basic and acidic residues" evidence="6">
    <location>
        <begin position="356"/>
        <end position="376"/>
    </location>
</feature>
<evidence type="ECO:0000313" key="9">
    <source>
        <dbReference type="Proteomes" id="UP000005207"/>
    </source>
</evidence>
<dbReference type="GO" id="GO:0008195">
    <property type="term" value="F:phosphatidate phosphatase activity"/>
    <property type="evidence" value="ECO:0007669"/>
    <property type="project" value="UniProtKB-EC"/>
</dbReference>
<dbReference type="Pfam" id="PF16876">
    <property type="entry name" value="Lipin_mid"/>
    <property type="match status" value="1"/>
</dbReference>
<dbReference type="Proteomes" id="UP000005207">
    <property type="component" value="Linkage group LG1"/>
</dbReference>
<dbReference type="GO" id="GO:0003713">
    <property type="term" value="F:transcription coactivator activity"/>
    <property type="evidence" value="ECO:0007669"/>
    <property type="project" value="TreeGrafter"/>
</dbReference>
<dbReference type="SMART" id="SM00775">
    <property type="entry name" value="LNS2"/>
    <property type="match status" value="1"/>
</dbReference>
<feature type="region of interest" description="Disordered" evidence="6">
    <location>
        <begin position="117"/>
        <end position="182"/>
    </location>
</feature>
<dbReference type="PANTHER" id="PTHR12181:SF10">
    <property type="entry name" value="PHOSPHATIDATE PHOSPHATASE LPIN1"/>
    <property type="match status" value="1"/>
</dbReference>
<evidence type="ECO:0000313" key="8">
    <source>
        <dbReference type="Ensembl" id="ENSONIP00000048970.1"/>
    </source>
</evidence>
<reference evidence="8" key="2">
    <citation type="submission" date="2025-08" db="UniProtKB">
        <authorList>
            <consortium name="Ensembl"/>
        </authorList>
    </citation>
    <scope>IDENTIFICATION</scope>
</reference>
<dbReference type="Pfam" id="PF04571">
    <property type="entry name" value="Lipin_N"/>
    <property type="match status" value="1"/>
</dbReference>
<dbReference type="GO" id="GO:0032869">
    <property type="term" value="P:cellular response to insulin stimulus"/>
    <property type="evidence" value="ECO:0007669"/>
    <property type="project" value="TreeGrafter"/>
</dbReference>